<evidence type="ECO:0000313" key="1">
    <source>
        <dbReference type="EMBL" id="KAB2099348.1"/>
    </source>
</evidence>
<reference evidence="1 2" key="1">
    <citation type="journal article" date="2019" name="bioRxiv">
        <title>Genomics, evolutionary history and diagnostics of the Alternaria alternata species group including apple and Asian pear pathotypes.</title>
        <authorList>
            <person name="Armitage A.D."/>
            <person name="Cockerton H.M."/>
            <person name="Sreenivasaprasad S."/>
            <person name="Woodhall J.W."/>
            <person name="Lane C.R."/>
            <person name="Harrison R.J."/>
            <person name="Clarkson J.P."/>
        </authorList>
    </citation>
    <scope>NUCLEOTIDE SEQUENCE [LARGE SCALE GENOMIC DNA]</scope>
    <source>
        <strain evidence="1 2">FERA 650</strain>
    </source>
</reference>
<sequence length="562" mass="63593">MPNKLKDVQTTDKTHHPYILEENVSILLKGTGLPIRVNVYRPKSEDLVPVLVTFGPYGKDVPYAVFNPNSFAEVNEKHKSQHSAWETPDPLYWTKNGYAVVRGDEAGIGQSPGILDTLSRRTTEAFYELIEWSAEQTWSSGKVGLLGISYYAATQWKVAALKPKGLSAICPWEGLTDNYRDNARHGGILSNSFLRSWWDKQIKPHEYGVPGRAASGWCPDTIEGDLSEAERSRSRRVMLEDTRSSSFRDDEYFASKEFDLSNVQVPVLSVANWGGISLHLRGNIQGFIHAGSKFKYLRTIVGRHDLPFYYDDEVRVQKSWFDAWLKDDDRVGWTQKGKVPAVDLVLRKGNVGYNDPEAEKLYERRQEGEWPLARTQYTKFYLTPNGELTRSQAINKGKMSYRALGNIKDPNFISFFTAPFEHDTEITGHSVARLSISVTQDLYGPMPSDIDVFVTLRYLGPDGREVHYTGTVGDPAPLAKGWLRATLRQVNKDHSKHRDWLPHRDYTSKDVLPVIQGEVYTMDVEIWPTTVIADQGGRIVFEVASGDTQGSGIFLHDDPEDR</sequence>
<dbReference type="Proteomes" id="UP000293547">
    <property type="component" value="Unassembled WGS sequence"/>
</dbReference>
<protein>
    <submittedName>
        <fullName evidence="1">Uncharacterized protein</fullName>
    </submittedName>
</protein>
<proteinExistence type="predicted"/>
<gene>
    <name evidence="1" type="ORF">AG0111_0g12239</name>
</gene>
<dbReference type="EMBL" id="PDWZ02000017">
    <property type="protein sequence ID" value="KAB2099348.1"/>
    <property type="molecule type" value="Genomic_DNA"/>
</dbReference>
<name>A0ACB6F4N3_9PLEO</name>
<keyword evidence="2" id="KW-1185">Reference proteome</keyword>
<evidence type="ECO:0000313" key="2">
    <source>
        <dbReference type="Proteomes" id="UP000293547"/>
    </source>
</evidence>
<comment type="caution">
    <text evidence="1">The sequence shown here is derived from an EMBL/GenBank/DDBJ whole genome shotgun (WGS) entry which is preliminary data.</text>
</comment>
<accession>A0ACB6F4N3</accession>
<organism evidence="1 2">
    <name type="scientific">Alternaria gaisen</name>
    <dbReference type="NCBI Taxonomy" id="167740"/>
    <lineage>
        <taxon>Eukaryota</taxon>
        <taxon>Fungi</taxon>
        <taxon>Dikarya</taxon>
        <taxon>Ascomycota</taxon>
        <taxon>Pezizomycotina</taxon>
        <taxon>Dothideomycetes</taxon>
        <taxon>Pleosporomycetidae</taxon>
        <taxon>Pleosporales</taxon>
        <taxon>Pleosporineae</taxon>
        <taxon>Pleosporaceae</taxon>
        <taxon>Alternaria</taxon>
        <taxon>Alternaria sect. Alternaria</taxon>
    </lineage>
</organism>